<feature type="non-terminal residue" evidence="1">
    <location>
        <position position="60"/>
    </location>
</feature>
<dbReference type="EMBL" id="PGGS01001916">
    <property type="protein sequence ID" value="PNG99937.1"/>
    <property type="molecule type" value="Genomic_DNA"/>
</dbReference>
<dbReference type="AlphaFoldDB" id="A0A2J7ZI52"/>
<evidence type="ECO:0000313" key="1">
    <source>
        <dbReference type="EMBL" id="PNG99937.1"/>
    </source>
</evidence>
<sequence length="60" mass="6523">MVRFQWHVEDGLGASVGLGQLVYLRDHGVLQAMVDIEMPGQGAHLEACMNIPPNYNTDAG</sequence>
<organism evidence="1 2">
    <name type="scientific">Tetrabaena socialis</name>
    <dbReference type="NCBI Taxonomy" id="47790"/>
    <lineage>
        <taxon>Eukaryota</taxon>
        <taxon>Viridiplantae</taxon>
        <taxon>Chlorophyta</taxon>
        <taxon>core chlorophytes</taxon>
        <taxon>Chlorophyceae</taxon>
        <taxon>CS clade</taxon>
        <taxon>Chlamydomonadales</taxon>
        <taxon>Tetrabaenaceae</taxon>
        <taxon>Tetrabaena</taxon>
    </lineage>
</organism>
<comment type="caution">
    <text evidence="1">The sequence shown here is derived from an EMBL/GenBank/DDBJ whole genome shotgun (WGS) entry which is preliminary data.</text>
</comment>
<dbReference type="OrthoDB" id="547877at2759"/>
<reference evidence="1 2" key="1">
    <citation type="journal article" date="2017" name="Mol. Biol. Evol.">
        <title>The 4-celled Tetrabaena socialis nuclear genome reveals the essential components for genetic control of cell number at the origin of multicellularity in the volvocine lineage.</title>
        <authorList>
            <person name="Featherston J."/>
            <person name="Arakaki Y."/>
            <person name="Hanschen E.R."/>
            <person name="Ferris P.J."/>
            <person name="Michod R.E."/>
            <person name="Olson B.J.S.C."/>
            <person name="Nozaki H."/>
            <person name="Durand P.M."/>
        </authorList>
    </citation>
    <scope>NUCLEOTIDE SEQUENCE [LARGE SCALE GENOMIC DNA]</scope>
    <source>
        <strain evidence="1 2">NIES-571</strain>
    </source>
</reference>
<name>A0A2J7ZI52_9CHLO</name>
<dbReference type="Proteomes" id="UP000236333">
    <property type="component" value="Unassembled WGS sequence"/>
</dbReference>
<proteinExistence type="predicted"/>
<gene>
    <name evidence="1" type="ORF">TSOC_014270</name>
</gene>
<keyword evidence="2" id="KW-1185">Reference proteome</keyword>
<protein>
    <submittedName>
        <fullName evidence="1">Uncharacterized protein</fullName>
    </submittedName>
</protein>
<accession>A0A2J7ZI52</accession>
<evidence type="ECO:0000313" key="2">
    <source>
        <dbReference type="Proteomes" id="UP000236333"/>
    </source>
</evidence>